<dbReference type="STRING" id="1034943.BN59_03125"/>
<reference evidence="7 8" key="1">
    <citation type="submission" date="2014-06" db="EMBL/GenBank/DDBJ databases">
        <authorList>
            <person name="Urmite Genomes Urmite Genomes"/>
        </authorList>
    </citation>
    <scope>NUCLEOTIDE SEQUENCE [LARGE SCALE GENOMIC DNA]</scope>
</reference>
<gene>
    <name evidence="7" type="ORF">BN59_03125</name>
</gene>
<feature type="transmembrane region" description="Helical" evidence="6">
    <location>
        <begin position="297"/>
        <end position="314"/>
    </location>
</feature>
<feature type="transmembrane region" description="Helical" evidence="6">
    <location>
        <begin position="217"/>
        <end position="238"/>
    </location>
</feature>
<dbReference type="GO" id="GO:0005886">
    <property type="term" value="C:plasma membrane"/>
    <property type="evidence" value="ECO:0007669"/>
    <property type="project" value="UniProtKB-SubCell"/>
</dbReference>
<dbReference type="EMBL" id="CCSB01000004">
    <property type="protein sequence ID" value="CDZ78811.1"/>
    <property type="molecule type" value="Genomic_DNA"/>
</dbReference>
<dbReference type="GO" id="GO:0009246">
    <property type="term" value="P:enterobacterial common antigen biosynthetic process"/>
    <property type="evidence" value="ECO:0007669"/>
    <property type="project" value="InterPro"/>
</dbReference>
<feature type="transmembrane region" description="Helical" evidence="6">
    <location>
        <begin position="12"/>
        <end position="34"/>
    </location>
</feature>
<feature type="transmembrane region" description="Helical" evidence="6">
    <location>
        <begin position="79"/>
        <end position="102"/>
    </location>
</feature>
<dbReference type="AlphaFoldDB" id="A0A078L0X0"/>
<evidence type="ECO:0000256" key="6">
    <source>
        <dbReference type="SAM" id="Phobius"/>
    </source>
</evidence>
<feature type="transmembrane region" description="Helical" evidence="6">
    <location>
        <begin position="114"/>
        <end position="138"/>
    </location>
</feature>
<dbReference type="Pfam" id="PF01943">
    <property type="entry name" value="Polysacc_synt"/>
    <property type="match status" value="1"/>
</dbReference>
<feature type="transmembrane region" description="Helical" evidence="6">
    <location>
        <begin position="362"/>
        <end position="380"/>
    </location>
</feature>
<feature type="transmembrane region" description="Helical" evidence="6">
    <location>
        <begin position="173"/>
        <end position="196"/>
    </location>
</feature>
<name>A0A078L0X0_9GAMM</name>
<keyword evidence="5 6" id="KW-0472">Membrane</keyword>
<keyword evidence="3 6" id="KW-0812">Transmembrane</keyword>
<dbReference type="CDD" id="cd13125">
    <property type="entry name" value="MATE_like_10"/>
    <property type="match status" value="1"/>
</dbReference>
<dbReference type="InterPro" id="IPR044550">
    <property type="entry name" value="WzxE"/>
</dbReference>
<feature type="transmembrane region" description="Helical" evidence="6">
    <location>
        <begin position="392"/>
        <end position="411"/>
    </location>
</feature>
<evidence type="ECO:0000256" key="2">
    <source>
        <dbReference type="ARBA" id="ARBA00022475"/>
    </source>
</evidence>
<feature type="transmembrane region" description="Helical" evidence="6">
    <location>
        <begin position="145"/>
        <end position="167"/>
    </location>
</feature>
<dbReference type="RefSeq" id="WP_044011995.1">
    <property type="nucleotide sequence ID" value="NZ_CCVW01000004.1"/>
</dbReference>
<dbReference type="InterPro" id="IPR050833">
    <property type="entry name" value="Poly_Biosynth_Transport"/>
</dbReference>
<feature type="transmembrane region" description="Helical" evidence="6">
    <location>
        <begin position="258"/>
        <end position="277"/>
    </location>
</feature>
<dbReference type="PANTHER" id="PTHR30250">
    <property type="entry name" value="PST FAMILY PREDICTED COLANIC ACID TRANSPORTER"/>
    <property type="match status" value="1"/>
</dbReference>
<evidence type="ECO:0000256" key="3">
    <source>
        <dbReference type="ARBA" id="ARBA00022692"/>
    </source>
</evidence>
<sequence length="425" mass="47540">MTLIRTSLLNGIAVFVRILTLLGINKLLAIYVGPVGYAALGQFQNAITMITTFASGAINTGVTKYTAEYFEDETRQRAVWQTAGSIALLGSLLTALLIIVYRKILAGWFLNNEAYASVFLWFAVSLVFFVFNALLLAILNGKKEIGSYVCANIAGSLFALLITTILVLQSGLYGALVALAIFQSLAFFVSLFLCYRCPWFKLVYLFGRFDRAIARKLLAYTLMAVSTAVCVPISHIFIRSHLGATLGWDAAGYWEAMWRLSAAYLMLVTTTLSVYYLPRISELKTTAELKKEILQGYKLILPLAICCGGLIYLLRDFVINLLFNKDFYAVRELFLGQVIGDILKIGSWILAFTMLGKAMTKAFILTEILFSASFYGLVVLMTDRYGLEGVSWAYAMNYLLYWITMYFLIFGKGLSRLREAKFELT</sequence>
<proteinExistence type="predicted"/>
<dbReference type="Proteomes" id="UP000044071">
    <property type="component" value="Unassembled WGS sequence"/>
</dbReference>
<evidence type="ECO:0000256" key="1">
    <source>
        <dbReference type="ARBA" id="ARBA00004651"/>
    </source>
</evidence>
<evidence type="ECO:0000256" key="4">
    <source>
        <dbReference type="ARBA" id="ARBA00022989"/>
    </source>
</evidence>
<dbReference type="eggNOG" id="COG2244">
    <property type="taxonomic scope" value="Bacteria"/>
</dbReference>
<evidence type="ECO:0000313" key="8">
    <source>
        <dbReference type="Proteomes" id="UP000044071"/>
    </source>
</evidence>
<protein>
    <submittedName>
        <fullName evidence="7">O-antigen translocase</fullName>
    </submittedName>
</protein>
<keyword evidence="4 6" id="KW-1133">Transmembrane helix</keyword>
<evidence type="ECO:0000313" key="7">
    <source>
        <dbReference type="EMBL" id="CDZ78811.1"/>
    </source>
</evidence>
<dbReference type="OrthoDB" id="9769862at2"/>
<evidence type="ECO:0000256" key="5">
    <source>
        <dbReference type="ARBA" id="ARBA00023136"/>
    </source>
</evidence>
<comment type="subcellular location">
    <subcellularLocation>
        <location evidence="1">Cell membrane</location>
        <topology evidence="1">Multi-pass membrane protein</topology>
    </subcellularLocation>
</comment>
<organism evidence="7 8">
    <name type="scientific">Legionella massiliensis</name>
    <dbReference type="NCBI Taxonomy" id="1034943"/>
    <lineage>
        <taxon>Bacteria</taxon>
        <taxon>Pseudomonadati</taxon>
        <taxon>Pseudomonadota</taxon>
        <taxon>Gammaproteobacteria</taxon>
        <taxon>Legionellales</taxon>
        <taxon>Legionellaceae</taxon>
        <taxon>Legionella</taxon>
    </lineage>
</organism>
<feature type="transmembrane region" description="Helical" evidence="6">
    <location>
        <begin position="334"/>
        <end position="355"/>
    </location>
</feature>
<feature type="transmembrane region" description="Helical" evidence="6">
    <location>
        <begin position="46"/>
        <end position="67"/>
    </location>
</feature>
<dbReference type="PANTHER" id="PTHR30250:SF30">
    <property type="entry name" value="LIPID III FLIPPASE"/>
    <property type="match status" value="1"/>
</dbReference>
<keyword evidence="8" id="KW-1185">Reference proteome</keyword>
<keyword evidence="2" id="KW-1003">Cell membrane</keyword>
<dbReference type="InterPro" id="IPR002797">
    <property type="entry name" value="Polysacc_synth"/>
</dbReference>
<accession>A0A078L0X0</accession>